<dbReference type="SUPFAM" id="SSF118196">
    <property type="entry name" value="YaeB-like"/>
    <property type="match status" value="1"/>
</dbReference>
<organism evidence="4 5">
    <name type="scientific">Chaetoceros tenuissimus</name>
    <dbReference type="NCBI Taxonomy" id="426638"/>
    <lineage>
        <taxon>Eukaryota</taxon>
        <taxon>Sar</taxon>
        <taxon>Stramenopiles</taxon>
        <taxon>Ochrophyta</taxon>
        <taxon>Bacillariophyta</taxon>
        <taxon>Coscinodiscophyceae</taxon>
        <taxon>Chaetocerotophycidae</taxon>
        <taxon>Chaetocerotales</taxon>
        <taxon>Chaetocerotaceae</taxon>
        <taxon>Chaetoceros</taxon>
    </lineage>
</organism>
<dbReference type="NCBIfam" id="TIGR00104">
    <property type="entry name" value="tRNA_TsaA"/>
    <property type="match status" value="1"/>
</dbReference>
<dbReference type="PROSITE" id="PS51668">
    <property type="entry name" value="TSAA_2"/>
    <property type="match status" value="1"/>
</dbReference>
<dbReference type="PANTHER" id="PTHR12818:SF0">
    <property type="entry name" value="TRNA (ADENINE(37)-N6)-METHYLTRANSFERASE"/>
    <property type="match status" value="1"/>
</dbReference>
<comment type="caution">
    <text evidence="4">The sequence shown here is derived from an EMBL/GenBank/DDBJ whole genome shotgun (WGS) entry which is preliminary data.</text>
</comment>
<protein>
    <recommendedName>
        <fullName evidence="3">TsaA-like domain-containing protein</fullName>
    </recommendedName>
</protein>
<dbReference type="InterPro" id="IPR023368">
    <property type="entry name" value="UPF0066_cons_site"/>
</dbReference>
<feature type="domain" description="TsaA-like" evidence="3">
    <location>
        <begin position="78"/>
        <end position="246"/>
    </location>
</feature>
<proteinExistence type="inferred from homology"/>
<dbReference type="InterPro" id="IPR036414">
    <property type="entry name" value="YaeB_N_sf"/>
</dbReference>
<dbReference type="AlphaFoldDB" id="A0AAD3CXK4"/>
<dbReference type="PROSITE" id="PS01318">
    <property type="entry name" value="TSAA_1"/>
    <property type="match status" value="1"/>
</dbReference>
<reference evidence="4 5" key="1">
    <citation type="journal article" date="2021" name="Sci. Rep.">
        <title>The genome of the diatom Chaetoceros tenuissimus carries an ancient integrated fragment of an extant virus.</title>
        <authorList>
            <person name="Hongo Y."/>
            <person name="Kimura K."/>
            <person name="Takaki Y."/>
            <person name="Yoshida Y."/>
            <person name="Baba S."/>
            <person name="Kobayashi G."/>
            <person name="Nagasaki K."/>
            <person name="Hano T."/>
            <person name="Tomaru Y."/>
        </authorList>
    </citation>
    <scope>NUCLEOTIDE SEQUENCE [LARGE SCALE GENOMIC DNA]</scope>
    <source>
        <strain evidence="4 5">NIES-3715</strain>
    </source>
</reference>
<dbReference type="Pfam" id="PF01980">
    <property type="entry name" value="TrmO_N"/>
    <property type="match status" value="1"/>
</dbReference>
<keyword evidence="1" id="KW-0949">S-adenosyl-L-methionine</keyword>
<dbReference type="CDD" id="cd09281">
    <property type="entry name" value="UPF0066"/>
    <property type="match status" value="1"/>
</dbReference>
<dbReference type="Gene3D" id="2.40.30.70">
    <property type="entry name" value="YaeB-like"/>
    <property type="match status" value="1"/>
</dbReference>
<evidence type="ECO:0000256" key="1">
    <source>
        <dbReference type="ARBA" id="ARBA00022691"/>
    </source>
</evidence>
<dbReference type="EMBL" id="BLLK01000046">
    <property type="protein sequence ID" value="GFH52830.1"/>
    <property type="molecule type" value="Genomic_DNA"/>
</dbReference>
<name>A0AAD3CXK4_9STRA</name>
<evidence type="ECO:0000313" key="4">
    <source>
        <dbReference type="EMBL" id="GFH52830.1"/>
    </source>
</evidence>
<comment type="similarity">
    <text evidence="2">Belongs to the tRNA methyltransferase O family.</text>
</comment>
<dbReference type="PANTHER" id="PTHR12818">
    <property type="entry name" value="TRNA (ADENINE(37)-N6)-METHYLTRANSFERASE"/>
    <property type="match status" value="1"/>
</dbReference>
<dbReference type="InterPro" id="IPR036413">
    <property type="entry name" value="YaeB-like_sf"/>
</dbReference>
<dbReference type="InterPro" id="IPR040372">
    <property type="entry name" value="YaeB-like"/>
</dbReference>
<dbReference type="InterPro" id="IPR023370">
    <property type="entry name" value="TrmO-like_N"/>
</dbReference>
<evidence type="ECO:0000313" key="5">
    <source>
        <dbReference type="Proteomes" id="UP001054902"/>
    </source>
</evidence>
<accession>A0AAD3CXK4</accession>
<dbReference type="Proteomes" id="UP001054902">
    <property type="component" value="Unassembled WGS sequence"/>
</dbReference>
<evidence type="ECO:0000259" key="3">
    <source>
        <dbReference type="PROSITE" id="PS51668"/>
    </source>
</evidence>
<evidence type="ECO:0000256" key="2">
    <source>
        <dbReference type="ARBA" id="ARBA00033753"/>
    </source>
</evidence>
<keyword evidence="5" id="KW-1185">Reference proteome</keyword>
<sequence length="416" mass="47127">MEQTRIPSKSSDLILLGATVFAYLTYLKNSELKTHLKKLRKQNKEFRQQQQSAPKEGESACTSITSKLDETYPEDYVMREIGVITSPYPQRAGTPRQGLLAMNSRSILTLHDGISKECFDDLEQYSHVYIIFQFHLNPIGKGKDKNIIRQKGKQKKSSVQFTASKIKPPRANGKKVGVFATRSPHRPNNIGISIAKIEEVTTVSFVGENKKVKKKTVLKLKGLDLVDGTPVYDVKPYLPWDVVPTNELRAPSWVGQDDELSKVEWKEEAKESVQTYQKRGILAPLYPAKKKKDNHKYDEEVIKAITEIVAQDPRSQHEGRGNATLDSSTFEITFCQLRVNFSVGIDKVAYIKKVLLDEGDVTAQPGSYQHSLGMRRKAEAHALKRGIKNLLWKFPVREGVLSDLYLLRDGTTYDFE</sequence>
<dbReference type="Gene3D" id="3.30.2310.10">
    <property type="entry name" value="YaeB-like"/>
    <property type="match status" value="1"/>
</dbReference>
<gene>
    <name evidence="4" type="ORF">CTEN210_09306</name>
</gene>